<dbReference type="AlphaFoldDB" id="A0A6N6VGL6"/>
<dbReference type="Pfam" id="PF09351">
    <property type="entry name" value="DUF1993"/>
    <property type="match status" value="1"/>
</dbReference>
<dbReference type="RefSeq" id="WP_152216219.1">
    <property type="nucleotide sequence ID" value="NZ_WESC01000008.1"/>
</dbReference>
<comment type="caution">
    <text evidence="1">The sequence shown here is derived from an EMBL/GenBank/DDBJ whole genome shotgun (WGS) entry which is preliminary data.</text>
</comment>
<dbReference type="SUPFAM" id="SSF109854">
    <property type="entry name" value="DinB/YfiT-like putative metalloenzymes"/>
    <property type="match status" value="1"/>
</dbReference>
<accession>A0A6N6VGL6</accession>
<proteinExistence type="predicted"/>
<dbReference type="InterPro" id="IPR034660">
    <property type="entry name" value="DinB/YfiT-like"/>
</dbReference>
<keyword evidence="2" id="KW-1185">Reference proteome</keyword>
<reference evidence="1 2" key="1">
    <citation type="submission" date="2019-09" db="EMBL/GenBank/DDBJ databases">
        <title>Parvibaculum sedimenti sp. nov., isolated from sediment.</title>
        <authorList>
            <person name="Wang Y."/>
        </authorList>
    </citation>
    <scope>NUCLEOTIDE SEQUENCE [LARGE SCALE GENOMIC DNA]</scope>
    <source>
        <strain evidence="1 2">HXT-9</strain>
    </source>
</reference>
<evidence type="ECO:0000313" key="1">
    <source>
        <dbReference type="EMBL" id="KAB7739838.1"/>
    </source>
</evidence>
<gene>
    <name evidence="1" type="ORF">F2P47_10000</name>
</gene>
<sequence length="168" mass="18592">MKLNMHQASIPLMLQMFGSISAVLDKAAAHCEERKIDPAILVGYRLAPDMIPLSGQIQIMTDQAKGCAARLAGIDIPSYADTEKTFDELKARIAKTADFVKSVTPDQIVGSEDREVVLKIGGNELKLKGSQYFFHFFLPNFYFHATTAYDILRHAGVQIGKRDFIGSI</sequence>
<dbReference type="Proteomes" id="UP000468901">
    <property type="component" value="Unassembled WGS sequence"/>
</dbReference>
<dbReference type="InterPro" id="IPR018531">
    <property type="entry name" value="DUF1993"/>
</dbReference>
<protein>
    <submittedName>
        <fullName evidence="1">DUF1993 family protein</fullName>
    </submittedName>
</protein>
<evidence type="ECO:0000313" key="2">
    <source>
        <dbReference type="Proteomes" id="UP000468901"/>
    </source>
</evidence>
<organism evidence="1 2">
    <name type="scientific">Parvibaculum sedimenti</name>
    <dbReference type="NCBI Taxonomy" id="2608632"/>
    <lineage>
        <taxon>Bacteria</taxon>
        <taxon>Pseudomonadati</taxon>
        <taxon>Pseudomonadota</taxon>
        <taxon>Alphaproteobacteria</taxon>
        <taxon>Hyphomicrobiales</taxon>
        <taxon>Parvibaculaceae</taxon>
        <taxon>Parvibaculum</taxon>
    </lineage>
</organism>
<dbReference type="PANTHER" id="PTHR36922">
    <property type="entry name" value="BLL2446 PROTEIN"/>
    <property type="match status" value="1"/>
</dbReference>
<dbReference type="Gene3D" id="1.20.120.450">
    <property type="entry name" value="dinb family like domain"/>
    <property type="match status" value="1"/>
</dbReference>
<dbReference type="PANTHER" id="PTHR36922:SF1">
    <property type="entry name" value="DUF1993 DOMAIN-CONTAINING PROTEIN"/>
    <property type="match status" value="1"/>
</dbReference>
<name>A0A6N6VGL6_9HYPH</name>
<dbReference type="EMBL" id="WESC01000008">
    <property type="protein sequence ID" value="KAB7739838.1"/>
    <property type="molecule type" value="Genomic_DNA"/>
</dbReference>